<accession>A0AA40J9P3</accession>
<gene>
    <name evidence="2" type="ORF">Y036_705</name>
</gene>
<proteinExistence type="predicted"/>
<comment type="caution">
    <text evidence="2">The sequence shown here is derived from an EMBL/GenBank/DDBJ whole genome shotgun (WGS) entry which is preliminary data.</text>
</comment>
<evidence type="ECO:0000313" key="2">
    <source>
        <dbReference type="EMBL" id="KGX06646.1"/>
    </source>
</evidence>
<organism evidence="2 3">
    <name type="scientific">Burkholderia pseudomallei</name>
    <name type="common">Pseudomonas pseudomallei</name>
    <dbReference type="NCBI Taxonomy" id="28450"/>
    <lineage>
        <taxon>Bacteria</taxon>
        <taxon>Pseudomonadati</taxon>
        <taxon>Pseudomonadota</taxon>
        <taxon>Betaproteobacteria</taxon>
        <taxon>Burkholderiales</taxon>
        <taxon>Burkholderiaceae</taxon>
        <taxon>Burkholderia</taxon>
        <taxon>pseudomallei group</taxon>
    </lineage>
</organism>
<dbReference type="AlphaFoldDB" id="A0AA40J9P3"/>
<name>A0AA40J9P3_BURPE</name>
<feature type="region of interest" description="Disordered" evidence="1">
    <location>
        <begin position="78"/>
        <end position="104"/>
    </location>
</feature>
<evidence type="ECO:0000256" key="1">
    <source>
        <dbReference type="SAM" id="MobiDB-lite"/>
    </source>
</evidence>
<dbReference type="Proteomes" id="UP000030475">
    <property type="component" value="Unassembled WGS sequence"/>
</dbReference>
<dbReference type="EMBL" id="JQIM01000010">
    <property type="protein sequence ID" value="KGX06646.1"/>
    <property type="molecule type" value="Genomic_DNA"/>
</dbReference>
<sequence>MRAIDGMGMGVSDAMRCCVEHYTTATAAPIGQAVAQPAPRTDAPLAASPTLAAPVPGGGVDDVALNGRVSRRALARRRARKASAPRGTPDACAAAPSCFTQRRA</sequence>
<protein>
    <submittedName>
        <fullName evidence="2">Uncharacterized protein</fullName>
    </submittedName>
</protein>
<evidence type="ECO:0000313" key="3">
    <source>
        <dbReference type="Proteomes" id="UP000030475"/>
    </source>
</evidence>
<reference evidence="2 3" key="1">
    <citation type="submission" date="2014-08" db="EMBL/GenBank/DDBJ databases">
        <authorList>
            <person name="Bunnell A."/>
            <person name="Chain P.S."/>
            <person name="Chertkov O."/>
            <person name="Currie B.J."/>
            <person name="Daligault H.E."/>
            <person name="Davenport K.W."/>
            <person name="Davis C."/>
            <person name="Gleasner C.D."/>
            <person name="Johnson S.L."/>
            <person name="Kaestli M."/>
            <person name="Koren S."/>
            <person name="Kunde Y.A."/>
            <person name="Mayo M."/>
            <person name="McMurry K.K."/>
            <person name="Price E.P."/>
            <person name="Reitenga K.G."/>
            <person name="Robison R."/>
            <person name="Rosovitz M.J."/>
            <person name="Sarovich D.S."/>
            <person name="Teshima H."/>
        </authorList>
    </citation>
    <scope>NUCLEOTIDE SEQUENCE [LARGE SCALE GENOMIC DNA]</scope>
    <source>
        <strain evidence="2 3">MSHR44</strain>
    </source>
</reference>